<dbReference type="SUPFAM" id="SSF48452">
    <property type="entry name" value="TPR-like"/>
    <property type="match status" value="3"/>
</dbReference>
<dbReference type="RefSeq" id="WP_203691987.1">
    <property type="nucleotide sequence ID" value="NZ_BAAALC010000003.1"/>
</dbReference>
<evidence type="ECO:0000313" key="2">
    <source>
        <dbReference type="Proteomes" id="UP000630887"/>
    </source>
</evidence>
<organism evidence="1 2">
    <name type="scientific">Catellatospora coxensis</name>
    <dbReference type="NCBI Taxonomy" id="310354"/>
    <lineage>
        <taxon>Bacteria</taxon>
        <taxon>Bacillati</taxon>
        <taxon>Actinomycetota</taxon>
        <taxon>Actinomycetes</taxon>
        <taxon>Micromonosporales</taxon>
        <taxon>Micromonosporaceae</taxon>
        <taxon>Catellatospora</taxon>
    </lineage>
</organism>
<evidence type="ECO:0000313" key="1">
    <source>
        <dbReference type="EMBL" id="GIG05557.1"/>
    </source>
</evidence>
<dbReference type="InterPro" id="IPR011990">
    <property type="entry name" value="TPR-like_helical_dom_sf"/>
</dbReference>
<dbReference type="Proteomes" id="UP000630887">
    <property type="component" value="Unassembled WGS sequence"/>
</dbReference>
<proteinExistence type="predicted"/>
<dbReference type="EMBL" id="BONI01000015">
    <property type="protein sequence ID" value="GIG05557.1"/>
    <property type="molecule type" value="Genomic_DNA"/>
</dbReference>
<gene>
    <name evidence="1" type="ORF">Cco03nite_22570</name>
</gene>
<name>A0A8J3KST5_9ACTN</name>
<accession>A0A8J3KST5</accession>
<sequence length="954" mass="103320">MSNPNPDRIRALIEQCWDAPRGAGQVALAEEAIAQADALGDEPLRFHARMAATEAYQRAGRPAEGFVTFSWCLARFDSYPERYGDQEYLLLWHYKYVINAATRFPDVPLARTYAVLDDMQRRFEEGGHSLQAVHKHRWLLAFHLGDRAAADLHYERWVAAPRDGNSDCVGCDPTDQVRHLTERGRDAEAIELTAPVLAGRLTCAEQPQEILTALLLPYLRTGRFDEARKAHHQAYRTIRGDHGKLGTIAEHVYFLGVSGNAVRGLELVERHLPWLAEASSPMVELEFAAAAALVLRLLAATGQGAQPVYGTEQSIAELAEHLAERAGALAKSFDARNGTLAQSARVAALLAAEPPAERLPLSLTARVGAAVRRTPAAAAPPVVAGLPDVPADAGLDLLLDLIEEALRCDDEPRSEALWQLIEPFTGAAGLTALQQGRLADLRGMRLHGETAEQTEHAWTEALERYTAAGDEVRCQRIRGRLGLHRSRHGQPEEGLAQVRASSDYLLAHGGPKDQAGALRRLAVALLHAQQPGEALRELDRIAGVGEPDPGARVRLQVMLLRAQALGADGRVQESVAAARDLIEQAVAEDQDELIGLGEFFLGQGLSMLDDNAGAAAAFDRALARALPEPLEREVRERRAVLLAGTPRAREAVDDLVAMVARIAGEPEAGEEQGDDAEHARFHLSVALFNTGRVEEAAEVAEEAVHGADRAGNQNLADQVRHLLAAIYQRLGETDQALSYLDQLAANLDGFDNAAGRARVLEQAGELLFDLDRDALAATRLGSAAAAYRMARLPLDEMRARRRQAVAAMYADDPERARQAVELADAAAAELPPGLAKEPEAQYELAWLALDGARAMVGAGHPEAALARVRGAAERFRGLEAFGEAFLADLTMGEVLLTLGRAEEAERLLREVLNGLPRDSATLPRAAYALAHALMQCGRGEEARQLAGEYGFELD</sequence>
<dbReference type="Gene3D" id="1.25.40.10">
    <property type="entry name" value="Tetratricopeptide repeat domain"/>
    <property type="match status" value="3"/>
</dbReference>
<dbReference type="AlphaFoldDB" id="A0A8J3KST5"/>
<protein>
    <recommendedName>
        <fullName evidence="3">Tetratricopeptide repeat protein</fullName>
    </recommendedName>
</protein>
<reference evidence="1 2" key="1">
    <citation type="submission" date="2021-01" db="EMBL/GenBank/DDBJ databases">
        <title>Whole genome shotgun sequence of Catellatospora coxensis NBRC 107359.</title>
        <authorList>
            <person name="Komaki H."/>
            <person name="Tamura T."/>
        </authorList>
    </citation>
    <scope>NUCLEOTIDE SEQUENCE [LARGE SCALE GENOMIC DNA]</scope>
    <source>
        <strain evidence="1 2">NBRC 107359</strain>
    </source>
</reference>
<evidence type="ECO:0008006" key="3">
    <source>
        <dbReference type="Google" id="ProtNLM"/>
    </source>
</evidence>
<comment type="caution">
    <text evidence="1">The sequence shown here is derived from an EMBL/GenBank/DDBJ whole genome shotgun (WGS) entry which is preliminary data.</text>
</comment>
<keyword evidence="2" id="KW-1185">Reference proteome</keyword>